<dbReference type="GO" id="GO:0016887">
    <property type="term" value="F:ATP hydrolysis activity"/>
    <property type="evidence" value="ECO:0007669"/>
    <property type="project" value="InterPro"/>
</dbReference>
<gene>
    <name evidence="5" type="ORF">HNQ39_004066</name>
</gene>
<keyword evidence="3" id="KW-0175">Coiled coil</keyword>
<dbReference type="InterPro" id="IPR003439">
    <property type="entry name" value="ABC_transporter-like_ATP-bd"/>
</dbReference>
<dbReference type="PANTHER" id="PTHR42855:SF1">
    <property type="entry name" value="ABC TRANSPORTER DOMAIN-CONTAINING PROTEIN"/>
    <property type="match status" value="1"/>
</dbReference>
<dbReference type="GO" id="GO:0005524">
    <property type="term" value="F:ATP binding"/>
    <property type="evidence" value="ECO:0007669"/>
    <property type="project" value="UniProtKB-KW"/>
</dbReference>
<organism evidence="5 6">
    <name type="scientific">Armatimonas rosea</name>
    <dbReference type="NCBI Taxonomy" id="685828"/>
    <lineage>
        <taxon>Bacteria</taxon>
        <taxon>Bacillati</taxon>
        <taxon>Armatimonadota</taxon>
        <taxon>Armatimonadia</taxon>
        <taxon>Armatimonadales</taxon>
        <taxon>Armatimonadaceae</taxon>
        <taxon>Armatimonas</taxon>
    </lineage>
</organism>
<dbReference type="SUPFAM" id="SSF52540">
    <property type="entry name" value="P-loop containing nucleoside triphosphate hydrolases"/>
    <property type="match status" value="2"/>
</dbReference>
<dbReference type="Pfam" id="PF00005">
    <property type="entry name" value="ABC_tran"/>
    <property type="match status" value="2"/>
</dbReference>
<accession>A0A7W9W8K3</accession>
<dbReference type="InterPro" id="IPR017871">
    <property type="entry name" value="ABC_transporter-like_CS"/>
</dbReference>
<evidence type="ECO:0000256" key="2">
    <source>
        <dbReference type="ARBA" id="ARBA00022840"/>
    </source>
</evidence>
<evidence type="ECO:0000259" key="4">
    <source>
        <dbReference type="PROSITE" id="PS50893"/>
    </source>
</evidence>
<dbReference type="PROSITE" id="PS50893">
    <property type="entry name" value="ABC_TRANSPORTER_2"/>
    <property type="match status" value="2"/>
</dbReference>
<dbReference type="EMBL" id="JACHGW010000004">
    <property type="protein sequence ID" value="MBB6052245.1"/>
    <property type="molecule type" value="Genomic_DNA"/>
</dbReference>
<dbReference type="SMART" id="SM00382">
    <property type="entry name" value="AAA"/>
    <property type="match status" value="2"/>
</dbReference>
<dbReference type="RefSeq" id="WP_184200928.1">
    <property type="nucleotide sequence ID" value="NZ_JACHGW010000004.1"/>
</dbReference>
<protein>
    <submittedName>
        <fullName evidence="5">ATP-binding cassette subfamily F protein uup</fullName>
    </submittedName>
</protein>
<dbReference type="GO" id="GO:0003677">
    <property type="term" value="F:DNA binding"/>
    <property type="evidence" value="ECO:0007669"/>
    <property type="project" value="InterPro"/>
</dbReference>
<dbReference type="InterPro" id="IPR027417">
    <property type="entry name" value="P-loop_NTPase"/>
</dbReference>
<feature type="domain" description="ABC transporter" evidence="4">
    <location>
        <begin position="5"/>
        <end position="225"/>
    </location>
</feature>
<reference evidence="5 6" key="1">
    <citation type="submission" date="2020-08" db="EMBL/GenBank/DDBJ databases">
        <title>Genomic Encyclopedia of Type Strains, Phase IV (KMG-IV): sequencing the most valuable type-strain genomes for metagenomic binning, comparative biology and taxonomic classification.</title>
        <authorList>
            <person name="Goeker M."/>
        </authorList>
    </citation>
    <scope>NUCLEOTIDE SEQUENCE [LARGE SCALE GENOMIC DNA]</scope>
    <source>
        <strain evidence="5 6">DSM 23562</strain>
    </source>
</reference>
<dbReference type="PROSITE" id="PS00211">
    <property type="entry name" value="ABC_TRANSPORTER_1"/>
    <property type="match status" value="2"/>
</dbReference>
<dbReference type="InterPro" id="IPR003593">
    <property type="entry name" value="AAA+_ATPase"/>
</dbReference>
<dbReference type="Gene3D" id="1.10.287.380">
    <property type="entry name" value="Valyl-tRNA synthetase, C-terminal domain"/>
    <property type="match status" value="1"/>
</dbReference>
<keyword evidence="1" id="KW-0547">Nucleotide-binding</keyword>
<dbReference type="InterPro" id="IPR051309">
    <property type="entry name" value="ABCF_ATPase"/>
</dbReference>
<dbReference type="PANTHER" id="PTHR42855">
    <property type="entry name" value="ABC TRANSPORTER ATP-BINDING SUBUNIT"/>
    <property type="match status" value="1"/>
</dbReference>
<dbReference type="InterPro" id="IPR037118">
    <property type="entry name" value="Val-tRNA_synth_C_sf"/>
</dbReference>
<keyword evidence="6" id="KW-1185">Reference proteome</keyword>
<evidence type="ECO:0000256" key="1">
    <source>
        <dbReference type="ARBA" id="ARBA00022741"/>
    </source>
</evidence>
<keyword evidence="2 5" id="KW-0067">ATP-binding</keyword>
<evidence type="ECO:0000313" key="5">
    <source>
        <dbReference type="EMBL" id="MBB6052245.1"/>
    </source>
</evidence>
<name>A0A7W9W8K3_ARMRO</name>
<proteinExistence type="predicted"/>
<dbReference type="Proteomes" id="UP000520814">
    <property type="component" value="Unassembled WGS sequence"/>
</dbReference>
<evidence type="ECO:0000256" key="3">
    <source>
        <dbReference type="SAM" id="Coils"/>
    </source>
</evidence>
<sequence>MATLLSAQGIEARSGGRTLFTGLTFGIEDGERLGLIGPNGAGKSTLLKALAGSGQLSGGTISTRRGLQIGYVAQDELFEGEQTVEQALLAGLAGMNQDETEKMISVEIALAQGGFPDRNQKAALLSGGWKKRLAIVQQLLREPDVLFLDEPTNHLDLKGVEWLEGILESPAFAFVVITHDRYFLENTTTKLMDLNSAYAEGFLAVKGGYSDFLEAKSAYMIALGRKQDALESTAKVELAWLRRGARARSTKAKGRIEDAGEVFAELDSVKRRNAEKLAMESGFSASGRQTKELLVGKNLSKTLGGRELFAGLDLVLTPGLKLGLVGENGSGKTTLLRLLMGTLEPDTGTIKRAASLRTIFFSQNRAELDPNLTLRESLSPASDVINYRESTIHVTGWAKKFGFREDQLGSKVALLSGGEQARLAIAKLMLQPADLLILDEPTNDLDLASLGSLEEGMESFPGALILVSHDRFVLDKVCNQVLVLGEGAPNFYADYTQYTESRAAALAPPPKEKAPKAVAAPVAPTAPKAALTASERRELSKIEETIFAAEEKVAEIEAKMLLPEIATNAAELQRLWGEELPKAKANVERLYARWEELEAKQA</sequence>
<feature type="coiled-coil region" evidence="3">
    <location>
        <begin position="539"/>
        <end position="600"/>
    </location>
</feature>
<dbReference type="AlphaFoldDB" id="A0A7W9W8K3"/>
<evidence type="ECO:0000313" key="6">
    <source>
        <dbReference type="Proteomes" id="UP000520814"/>
    </source>
</evidence>
<dbReference type="InterPro" id="IPR032524">
    <property type="entry name" value="ABC_tran_C"/>
</dbReference>
<comment type="caution">
    <text evidence="5">The sequence shown here is derived from an EMBL/GenBank/DDBJ whole genome shotgun (WGS) entry which is preliminary data.</text>
</comment>
<dbReference type="Gene3D" id="3.40.50.300">
    <property type="entry name" value="P-loop containing nucleotide triphosphate hydrolases"/>
    <property type="match status" value="2"/>
</dbReference>
<dbReference type="CDD" id="cd03221">
    <property type="entry name" value="ABCF_EF-3"/>
    <property type="match status" value="2"/>
</dbReference>
<dbReference type="Pfam" id="PF16326">
    <property type="entry name" value="ABC_tran_CTD"/>
    <property type="match status" value="1"/>
</dbReference>
<feature type="domain" description="ABC transporter" evidence="4">
    <location>
        <begin position="294"/>
        <end position="511"/>
    </location>
</feature>